<sequence>MQSVGTRFRSPKSGNIGYVVLKMLSNRSENLGEPTDRRKSAPVSRVNRG</sequence>
<accession>M5UEJ1</accession>
<dbReference type="AlphaFoldDB" id="M5UEJ1"/>
<dbReference type="EMBL" id="ANOH01000159">
    <property type="protein sequence ID" value="EMI56261.1"/>
    <property type="molecule type" value="Genomic_DNA"/>
</dbReference>
<reference evidence="2 3" key="1">
    <citation type="journal article" date="2013" name="Mar. Genomics">
        <title>Expression of sulfatases in Rhodopirellula baltica and the diversity of sulfatases in the genus Rhodopirellula.</title>
        <authorList>
            <person name="Wegner C.E."/>
            <person name="Richter-Heitmann T."/>
            <person name="Klindworth A."/>
            <person name="Klockow C."/>
            <person name="Richter M."/>
            <person name="Achstetter T."/>
            <person name="Glockner F.O."/>
            <person name="Harder J."/>
        </authorList>
    </citation>
    <scope>NUCLEOTIDE SEQUENCE [LARGE SCALE GENOMIC DNA]</scope>
    <source>
        <strain evidence="2 3">SM41</strain>
    </source>
</reference>
<evidence type="ECO:0000313" key="2">
    <source>
        <dbReference type="EMBL" id="EMI56261.1"/>
    </source>
</evidence>
<gene>
    <name evidence="2" type="ORF">RSSM_02311</name>
</gene>
<keyword evidence="3" id="KW-1185">Reference proteome</keyword>
<name>M5UEJ1_9BACT</name>
<proteinExistence type="predicted"/>
<protein>
    <submittedName>
        <fullName evidence="2">Uncharacterized protein</fullName>
    </submittedName>
</protein>
<dbReference type="Proteomes" id="UP000011885">
    <property type="component" value="Unassembled WGS sequence"/>
</dbReference>
<evidence type="ECO:0000256" key="1">
    <source>
        <dbReference type="SAM" id="MobiDB-lite"/>
    </source>
</evidence>
<feature type="region of interest" description="Disordered" evidence="1">
    <location>
        <begin position="27"/>
        <end position="49"/>
    </location>
</feature>
<evidence type="ECO:0000313" key="3">
    <source>
        <dbReference type="Proteomes" id="UP000011885"/>
    </source>
</evidence>
<organism evidence="2 3">
    <name type="scientific">Rhodopirellula sallentina SM41</name>
    <dbReference type="NCBI Taxonomy" id="1263870"/>
    <lineage>
        <taxon>Bacteria</taxon>
        <taxon>Pseudomonadati</taxon>
        <taxon>Planctomycetota</taxon>
        <taxon>Planctomycetia</taxon>
        <taxon>Pirellulales</taxon>
        <taxon>Pirellulaceae</taxon>
        <taxon>Rhodopirellula</taxon>
    </lineage>
</organism>
<comment type="caution">
    <text evidence="2">The sequence shown here is derived from an EMBL/GenBank/DDBJ whole genome shotgun (WGS) entry which is preliminary data.</text>
</comment>